<feature type="domain" description="FAD-binding PCMH-type" evidence="10">
    <location>
        <begin position="107"/>
        <end position="353"/>
    </location>
</feature>
<dbReference type="PROSITE" id="PS51387">
    <property type="entry name" value="FAD_PCMH"/>
    <property type="match status" value="1"/>
</dbReference>
<dbReference type="AlphaFoldDB" id="A0ABD3M8A1"/>
<dbReference type="GO" id="GO:0004458">
    <property type="term" value="F:D-lactate dehydrogenase (cytochrome) activity"/>
    <property type="evidence" value="ECO:0007669"/>
    <property type="project" value="UniProtKB-EC"/>
</dbReference>
<comment type="caution">
    <text evidence="11">The sequence shown here is derived from an EMBL/GenBank/DDBJ whole genome shotgun (WGS) entry which is preliminary data.</text>
</comment>
<accession>A0ABD3M8A1</accession>
<keyword evidence="5" id="KW-0274">FAD</keyword>
<sequence length="634" mass="67910">MDSFIAIASHRRQIASPLSMVMQSHCVDRNFIAFPLRLTSCSTISVSPATYAPTGSTSSSSSHECQTISCRLPADFLSTLQQLHPNLSISRNPYDLDSHGHGESYHPIAAPDAVIRPTSVKEIQNILRLCCRLRAVVDDEGGIPTVEIVSVIPYGAGTSLEGHLQFLLPTECNDRSNINSGEIVQIPSSCIPNSKNTQMYSTVRIQRKGGISLDMCNFQFIGEVGDDCFVKVGAGVTRNTLNEALRHTGMQFMVDPGADATIGGMCACAASGTAAVKYGTMRENVMAMTVVLPPTTTTMSAFDESMENGMPDVCHIGCNALKSSAGYNLPALLTGSEGTLGVITDVNVKLHPTPSHVIAASCAFKDLHSAAQAVATIRMMGVPVSRIELLDEMSIKAFNHSLTIMDGVDGDGGDAHLQPMEVTPTLFLEFASHSELAALEDLAVAQNICINDFGGSQFASAADETTRRVLWAARHRLYYSTIALRAGSSYGNGDDNEGPTSQSTIVTDVCVPLSHFADIISATAKDVRELGVVGPCFGHAGDGNFHCILPLKKNDSKQYKDKVHQVVENMIARAMSVGGTCTGEHGVGYGKKKYLNEMYGAGGVALMESVKKAIDPWNIMNPGKIVDTDFYRRD</sequence>
<keyword evidence="7" id="KW-0560">Oxidoreductase</keyword>
<evidence type="ECO:0000256" key="1">
    <source>
        <dbReference type="ARBA" id="ARBA00001974"/>
    </source>
</evidence>
<dbReference type="PANTHER" id="PTHR11748">
    <property type="entry name" value="D-LACTATE DEHYDROGENASE"/>
    <property type="match status" value="1"/>
</dbReference>
<keyword evidence="12" id="KW-1185">Reference proteome</keyword>
<dbReference type="InterPro" id="IPR016169">
    <property type="entry name" value="FAD-bd_PCMH_sub2"/>
</dbReference>
<dbReference type="EC" id="1.1.2.4" evidence="9"/>
<evidence type="ECO:0000256" key="6">
    <source>
        <dbReference type="ARBA" id="ARBA00022946"/>
    </source>
</evidence>
<dbReference type="Proteomes" id="UP001530293">
    <property type="component" value="Unassembled WGS sequence"/>
</dbReference>
<gene>
    <name evidence="11" type="ORF">ACHAWU_003037</name>
</gene>
<dbReference type="InterPro" id="IPR016166">
    <property type="entry name" value="FAD-bd_PCMH"/>
</dbReference>
<dbReference type="FunFam" id="3.30.70.2740:FF:000001">
    <property type="entry name" value="D-lactate dehydrogenase mitochondrial"/>
    <property type="match status" value="1"/>
</dbReference>
<dbReference type="InterPro" id="IPR006094">
    <property type="entry name" value="Oxid_FAD_bind_N"/>
</dbReference>
<evidence type="ECO:0000256" key="7">
    <source>
        <dbReference type="ARBA" id="ARBA00023002"/>
    </source>
</evidence>
<dbReference type="FunFam" id="1.10.45.10:FF:000001">
    <property type="entry name" value="D-lactate dehydrogenase mitochondrial"/>
    <property type="match status" value="1"/>
</dbReference>
<reference evidence="11 12" key="1">
    <citation type="submission" date="2024-10" db="EMBL/GenBank/DDBJ databases">
        <title>Updated reference genomes for cyclostephanoid diatoms.</title>
        <authorList>
            <person name="Roberts W.R."/>
            <person name="Alverson A.J."/>
        </authorList>
    </citation>
    <scope>NUCLEOTIDE SEQUENCE [LARGE SCALE GENOMIC DNA]</scope>
    <source>
        <strain evidence="11 12">AJA232-27</strain>
    </source>
</reference>
<evidence type="ECO:0000259" key="10">
    <source>
        <dbReference type="PROSITE" id="PS51387"/>
    </source>
</evidence>
<evidence type="ECO:0000313" key="11">
    <source>
        <dbReference type="EMBL" id="KAL3758966.1"/>
    </source>
</evidence>
<evidence type="ECO:0000256" key="8">
    <source>
        <dbReference type="ARBA" id="ARBA00023128"/>
    </source>
</evidence>
<keyword evidence="4" id="KW-0285">Flavoprotein</keyword>
<protein>
    <recommendedName>
        <fullName evidence="9">D-lactate dehydrogenase (cytochrome)</fullName>
        <ecNumber evidence="9">1.1.2.4</ecNumber>
    </recommendedName>
</protein>
<evidence type="ECO:0000313" key="12">
    <source>
        <dbReference type="Proteomes" id="UP001530293"/>
    </source>
</evidence>
<dbReference type="GO" id="GO:0005739">
    <property type="term" value="C:mitochondrion"/>
    <property type="evidence" value="ECO:0007669"/>
    <property type="project" value="UniProtKB-SubCell"/>
</dbReference>
<dbReference type="InterPro" id="IPR004113">
    <property type="entry name" value="FAD-bd_oxidored_4_C"/>
</dbReference>
<evidence type="ECO:0000256" key="9">
    <source>
        <dbReference type="ARBA" id="ARBA00038897"/>
    </source>
</evidence>
<dbReference type="Gene3D" id="3.30.43.10">
    <property type="entry name" value="Uridine Diphospho-n-acetylenolpyruvylglucosamine Reductase, domain 2"/>
    <property type="match status" value="1"/>
</dbReference>
<evidence type="ECO:0000256" key="3">
    <source>
        <dbReference type="ARBA" id="ARBA00008000"/>
    </source>
</evidence>
<evidence type="ECO:0000256" key="2">
    <source>
        <dbReference type="ARBA" id="ARBA00004173"/>
    </source>
</evidence>
<dbReference type="Pfam" id="PF01565">
    <property type="entry name" value="FAD_binding_4"/>
    <property type="match status" value="1"/>
</dbReference>
<dbReference type="InterPro" id="IPR016171">
    <property type="entry name" value="Vanillyl_alc_oxidase_C-sub2"/>
</dbReference>
<keyword evidence="8" id="KW-0496">Mitochondrion</keyword>
<dbReference type="EMBL" id="JALLBG020000215">
    <property type="protein sequence ID" value="KAL3758966.1"/>
    <property type="molecule type" value="Genomic_DNA"/>
</dbReference>
<evidence type="ECO:0000256" key="4">
    <source>
        <dbReference type="ARBA" id="ARBA00022630"/>
    </source>
</evidence>
<dbReference type="InterPro" id="IPR016167">
    <property type="entry name" value="FAD-bd_PCMH_sub1"/>
</dbReference>
<dbReference type="InterPro" id="IPR036318">
    <property type="entry name" value="FAD-bd_PCMH-like_sf"/>
</dbReference>
<dbReference type="Gene3D" id="3.30.70.2740">
    <property type="match status" value="1"/>
</dbReference>
<dbReference type="Pfam" id="PF02913">
    <property type="entry name" value="FAD-oxidase_C"/>
    <property type="match status" value="1"/>
</dbReference>
<name>A0ABD3M8A1_9STRA</name>
<dbReference type="SUPFAM" id="SSF55103">
    <property type="entry name" value="FAD-linked oxidases, C-terminal domain"/>
    <property type="match status" value="1"/>
</dbReference>
<comment type="similarity">
    <text evidence="3">Belongs to the FAD-binding oxidoreductase/transferase type 4 family.</text>
</comment>
<dbReference type="PANTHER" id="PTHR11748:SF111">
    <property type="entry name" value="D-LACTATE DEHYDROGENASE, MITOCHONDRIAL-RELATED"/>
    <property type="match status" value="1"/>
</dbReference>
<keyword evidence="6" id="KW-0809">Transit peptide</keyword>
<dbReference type="Gene3D" id="3.30.465.10">
    <property type="match status" value="1"/>
</dbReference>
<proteinExistence type="inferred from homology"/>
<dbReference type="SUPFAM" id="SSF56176">
    <property type="entry name" value="FAD-binding/transporter-associated domain-like"/>
    <property type="match status" value="2"/>
</dbReference>
<dbReference type="Gene3D" id="1.10.45.10">
    <property type="entry name" value="Vanillyl-alcohol Oxidase, Chain A, domain 4"/>
    <property type="match status" value="1"/>
</dbReference>
<organism evidence="11 12">
    <name type="scientific">Discostella pseudostelligera</name>
    <dbReference type="NCBI Taxonomy" id="259834"/>
    <lineage>
        <taxon>Eukaryota</taxon>
        <taxon>Sar</taxon>
        <taxon>Stramenopiles</taxon>
        <taxon>Ochrophyta</taxon>
        <taxon>Bacillariophyta</taxon>
        <taxon>Coscinodiscophyceae</taxon>
        <taxon>Thalassiosirophycidae</taxon>
        <taxon>Stephanodiscales</taxon>
        <taxon>Stephanodiscaceae</taxon>
        <taxon>Discostella</taxon>
    </lineage>
</organism>
<evidence type="ECO:0000256" key="5">
    <source>
        <dbReference type="ARBA" id="ARBA00022827"/>
    </source>
</evidence>
<dbReference type="InterPro" id="IPR016164">
    <property type="entry name" value="FAD-linked_Oxase-like_C"/>
</dbReference>
<comment type="subcellular location">
    <subcellularLocation>
        <location evidence="2">Mitochondrion</location>
    </subcellularLocation>
</comment>
<comment type="cofactor">
    <cofactor evidence="1">
        <name>FAD</name>
        <dbReference type="ChEBI" id="CHEBI:57692"/>
    </cofactor>
</comment>